<keyword evidence="3" id="KW-1185">Reference proteome</keyword>
<feature type="compositionally biased region" description="Polar residues" evidence="1">
    <location>
        <begin position="384"/>
        <end position="397"/>
    </location>
</feature>
<gene>
    <name evidence="2" type="ORF">RDWZM_010181</name>
</gene>
<dbReference type="EMBL" id="JAPWDV010000004">
    <property type="protein sequence ID" value="KAJ6215681.1"/>
    <property type="molecule type" value="Genomic_DNA"/>
</dbReference>
<feature type="compositionally biased region" description="Low complexity" evidence="1">
    <location>
        <begin position="22"/>
        <end position="63"/>
    </location>
</feature>
<feature type="region of interest" description="Disordered" evidence="1">
    <location>
        <begin position="592"/>
        <end position="612"/>
    </location>
</feature>
<reference evidence="2" key="1">
    <citation type="submission" date="2022-12" db="EMBL/GenBank/DDBJ databases">
        <title>Genome assemblies of Blomia tropicalis.</title>
        <authorList>
            <person name="Cui Y."/>
        </authorList>
    </citation>
    <scope>NUCLEOTIDE SEQUENCE</scope>
    <source>
        <tissue evidence="2">Adult mites</tissue>
    </source>
</reference>
<comment type="caution">
    <text evidence="2">The sequence shown here is derived from an EMBL/GenBank/DDBJ whole genome shotgun (WGS) entry which is preliminary data.</text>
</comment>
<sequence length="886" mass="96548">MGNAAIKHEYGIAFPLEESESRLPPLSSVIQSELASASSSAKSPDSATTTTETVATSSVKSTADNGLKSSDSEGTFVPTSSSDGNVESFPTSETIDGSDSSSNSSEESEQTGANPKLIFIERLMGLNFQRSPNSGGGFSSFMEVRDTVNDDQSNNKPDNSSTPSSASPLNDMDNDNVPLKEQSNNGEAPWGNTLENLRSRWESRIRKFTFPFQNSYSVVLRASSVADQVDGSKDGSTDGSSDQSDSIDQLKPIVDSSSSSEHQHQPPPSSINKFIFQASTPIVQSQTSSSSMNPQTNQLLRMAALSMMSKLFSALRNQVDTNSKFDLGRLEPSNSQPELDLDDDDDDSNTIDEPNGERGTESAMPVPIIIAQRPRMIDPYGYGSNDNEQPTPSSSPIRSAVMYGRPAMGSPQSLVRSNAMSSMSPLGAIISAAIRQQQLMMNSPNGRRTIDSAPSQPQRLILLITHRPTGEPQPQQSSSRVQMLPRDEPISYHHHHHQLHHQQQQHQQQAQPMFHYAPLSAPSSPILYHLNSASSGHNPVIAVPQSNPIVRPQVVEVPVPMYMPMGMTMRMASQQPKTVLVSPNYRMMPQEMSQSIEGPTPPTPSPSPLSSNIGSGPVSIVYLHHADPSESSSPIEMGQPHPLVQQQLHVAPQESPIESDQGSSFVRIFLRPKIMSRSSMPVPIATKFVPSRAAYHRRIDVDSDVDDIASPSMSSSSSVSSSSALPSSVPIQLDQSRLRQWRDYTQFVRSVPTPHTPVGHLVIATRSSSSSSSNSDEPETAASSDDHHFYGQYGGQPSIHMIHHDGTEIEPQQSIGKSSIVHHPASHLLMGVNPHHQQHQIAFTSINQQHQQPQQQQQQSVGPRAAFFIVADQHHHHNQHEVSNDE</sequence>
<feature type="compositionally biased region" description="Low complexity" evidence="1">
    <location>
        <begin position="91"/>
        <end position="105"/>
    </location>
</feature>
<evidence type="ECO:0000313" key="3">
    <source>
        <dbReference type="Proteomes" id="UP001142055"/>
    </source>
</evidence>
<dbReference type="AlphaFoldDB" id="A0A9Q0RJU6"/>
<feature type="compositionally biased region" description="Acidic residues" evidence="1">
    <location>
        <begin position="339"/>
        <end position="350"/>
    </location>
</feature>
<dbReference type="Proteomes" id="UP001142055">
    <property type="component" value="Chromosome 4"/>
</dbReference>
<name>A0A9Q0RJU6_BLOTA</name>
<feature type="region of interest" description="Disordered" evidence="1">
    <location>
        <begin position="706"/>
        <end position="731"/>
    </location>
</feature>
<feature type="region of interest" description="Disordered" evidence="1">
    <location>
        <begin position="1"/>
        <end position="116"/>
    </location>
</feature>
<feature type="compositionally biased region" description="Low complexity" evidence="1">
    <location>
        <begin position="708"/>
        <end position="729"/>
    </location>
</feature>
<dbReference type="OMA" id="HEYGIAF"/>
<feature type="region of interest" description="Disordered" evidence="1">
    <location>
        <begin position="129"/>
        <end position="192"/>
    </location>
</feature>
<evidence type="ECO:0000256" key="1">
    <source>
        <dbReference type="SAM" id="MobiDB-lite"/>
    </source>
</evidence>
<proteinExistence type="predicted"/>
<feature type="region of interest" description="Disordered" evidence="1">
    <location>
        <begin position="325"/>
        <end position="365"/>
    </location>
</feature>
<organism evidence="2 3">
    <name type="scientific">Blomia tropicalis</name>
    <name type="common">Mite</name>
    <dbReference type="NCBI Taxonomy" id="40697"/>
    <lineage>
        <taxon>Eukaryota</taxon>
        <taxon>Metazoa</taxon>
        <taxon>Ecdysozoa</taxon>
        <taxon>Arthropoda</taxon>
        <taxon>Chelicerata</taxon>
        <taxon>Arachnida</taxon>
        <taxon>Acari</taxon>
        <taxon>Acariformes</taxon>
        <taxon>Sarcoptiformes</taxon>
        <taxon>Astigmata</taxon>
        <taxon>Glycyphagoidea</taxon>
        <taxon>Echimyopodidae</taxon>
        <taxon>Blomia</taxon>
    </lineage>
</organism>
<feature type="compositionally biased region" description="Polar residues" evidence="1">
    <location>
        <begin position="67"/>
        <end position="90"/>
    </location>
</feature>
<feature type="compositionally biased region" description="Basic and acidic residues" evidence="1">
    <location>
        <begin position="1"/>
        <end position="10"/>
    </location>
</feature>
<feature type="compositionally biased region" description="Polar residues" evidence="1">
    <location>
        <begin position="150"/>
        <end position="168"/>
    </location>
</feature>
<protein>
    <submittedName>
        <fullName evidence="2">Uncharacterized protein</fullName>
    </submittedName>
</protein>
<accession>A0A9Q0RJU6</accession>
<feature type="region of interest" description="Disordered" evidence="1">
    <location>
        <begin position="377"/>
        <end position="399"/>
    </location>
</feature>
<feature type="region of interest" description="Disordered" evidence="1">
    <location>
        <begin position="766"/>
        <end position="799"/>
    </location>
</feature>
<evidence type="ECO:0000313" key="2">
    <source>
        <dbReference type="EMBL" id="KAJ6215681.1"/>
    </source>
</evidence>
<feature type="compositionally biased region" description="Low complexity" evidence="1">
    <location>
        <begin position="237"/>
        <end position="247"/>
    </location>
</feature>
<feature type="region of interest" description="Disordered" evidence="1">
    <location>
        <begin position="226"/>
        <end position="248"/>
    </location>
</feature>